<dbReference type="Gene3D" id="3.50.50.60">
    <property type="entry name" value="FAD/NAD(P)-binding domain"/>
    <property type="match status" value="1"/>
</dbReference>
<name>A0A120G6R5_PSEFL</name>
<reference evidence="1 2" key="1">
    <citation type="submission" date="2015-05" db="EMBL/GenBank/DDBJ databases">
        <title>A genomic and transcriptomic approach to investigate the blue pigment phenotype in Pseudomonas fluorescens.</title>
        <authorList>
            <person name="Andreani N.A."/>
            <person name="Cardazzo B."/>
        </authorList>
    </citation>
    <scope>NUCLEOTIDE SEQUENCE [LARGE SCALE GENOMIC DNA]</scope>
    <source>
        <strain evidence="1 2">Ps_22</strain>
    </source>
</reference>
<dbReference type="EC" id="1.-.-.-" evidence="1"/>
<sequence length="151" mass="16866">MENLARGDENYLALLDAADAYVERNGLDLPQEPEARRVFPDAECIKQPILTLDLAEAGITSIIWATGFAVDYSWLQVDAFDAAGKPQHQRGVSSEAGIYFLGLPWQSRRGSSFIWGVWHDAKYVADHIAIQRQYLEYREAAPVARQTPVSA</sequence>
<dbReference type="PATRIC" id="fig|294.194.peg.4550"/>
<gene>
    <name evidence="1" type="primary">czcO</name>
    <name evidence="1" type="ORF">PFLmoz3_04099</name>
</gene>
<evidence type="ECO:0000313" key="1">
    <source>
        <dbReference type="EMBL" id="KWV86127.1"/>
    </source>
</evidence>
<evidence type="ECO:0000313" key="2">
    <source>
        <dbReference type="Proteomes" id="UP000061348"/>
    </source>
</evidence>
<accession>A0A120G6R5</accession>
<dbReference type="EMBL" id="LCYA01000103">
    <property type="protein sequence ID" value="KWV86127.1"/>
    <property type="molecule type" value="Genomic_DNA"/>
</dbReference>
<dbReference type="GO" id="GO:0016491">
    <property type="term" value="F:oxidoreductase activity"/>
    <property type="evidence" value="ECO:0007669"/>
    <property type="project" value="UniProtKB-KW"/>
</dbReference>
<dbReference type="Proteomes" id="UP000061348">
    <property type="component" value="Unassembled WGS sequence"/>
</dbReference>
<comment type="caution">
    <text evidence="1">The sequence shown here is derived from an EMBL/GenBank/DDBJ whole genome shotgun (WGS) entry which is preliminary data.</text>
</comment>
<keyword evidence="1" id="KW-0560">Oxidoreductase</keyword>
<proteinExistence type="predicted"/>
<protein>
    <submittedName>
        <fullName evidence="1">Putative oxidoreductase CzcO</fullName>
        <ecNumber evidence="1">1.-.-.-</ecNumber>
    </submittedName>
</protein>
<dbReference type="AlphaFoldDB" id="A0A120G6R5"/>
<dbReference type="InterPro" id="IPR036188">
    <property type="entry name" value="FAD/NAD-bd_sf"/>
</dbReference>
<organism evidence="1 2">
    <name type="scientific">Pseudomonas fluorescens</name>
    <dbReference type="NCBI Taxonomy" id="294"/>
    <lineage>
        <taxon>Bacteria</taxon>
        <taxon>Pseudomonadati</taxon>
        <taxon>Pseudomonadota</taxon>
        <taxon>Gammaproteobacteria</taxon>
        <taxon>Pseudomonadales</taxon>
        <taxon>Pseudomonadaceae</taxon>
        <taxon>Pseudomonas</taxon>
    </lineage>
</organism>